<name>A0ABV6NU72_9ACTN</name>
<dbReference type="RefSeq" id="WP_377337322.1">
    <property type="nucleotide sequence ID" value="NZ_JBHLUE010000005.1"/>
</dbReference>
<accession>A0ABV6NU72</accession>
<reference evidence="1 2" key="1">
    <citation type="submission" date="2024-09" db="EMBL/GenBank/DDBJ databases">
        <authorList>
            <person name="Sun Q."/>
            <person name="Mori K."/>
        </authorList>
    </citation>
    <scope>NUCLEOTIDE SEQUENCE [LARGE SCALE GENOMIC DNA]</scope>
    <source>
        <strain evidence="1 2">TBRC 2205</strain>
    </source>
</reference>
<protein>
    <submittedName>
        <fullName evidence="1">Uncharacterized protein</fullName>
    </submittedName>
</protein>
<dbReference type="Proteomes" id="UP001589894">
    <property type="component" value="Unassembled WGS sequence"/>
</dbReference>
<evidence type="ECO:0000313" key="1">
    <source>
        <dbReference type="EMBL" id="MFC0564325.1"/>
    </source>
</evidence>
<proteinExistence type="predicted"/>
<organism evidence="1 2">
    <name type="scientific">Plantactinospora siamensis</name>
    <dbReference type="NCBI Taxonomy" id="555372"/>
    <lineage>
        <taxon>Bacteria</taxon>
        <taxon>Bacillati</taxon>
        <taxon>Actinomycetota</taxon>
        <taxon>Actinomycetes</taxon>
        <taxon>Micromonosporales</taxon>
        <taxon>Micromonosporaceae</taxon>
        <taxon>Plantactinospora</taxon>
    </lineage>
</organism>
<gene>
    <name evidence="1" type="ORF">ACFFHU_09130</name>
</gene>
<comment type="caution">
    <text evidence="1">The sequence shown here is derived from an EMBL/GenBank/DDBJ whole genome shotgun (WGS) entry which is preliminary data.</text>
</comment>
<evidence type="ECO:0000313" key="2">
    <source>
        <dbReference type="Proteomes" id="UP001589894"/>
    </source>
</evidence>
<keyword evidence="2" id="KW-1185">Reference proteome</keyword>
<sequence length="175" mass="18638">MAVDVSQNWLVIGVVDIREPGPYEILFQDGGVGVRRVGSAVDGPEPMVLDVEGVAHPCTSCACCGECGCSHPFGGRPMCGDCAQYGRWAAETRPLLDRYLAAVGSKDAFVETNGRTHAVGCPSLKRNINAASDALTVGCTHRQEWYVRVPHVLGAAAPRRRRCAVCCPDVIVPTS</sequence>
<dbReference type="EMBL" id="JBHLUE010000005">
    <property type="protein sequence ID" value="MFC0564325.1"/>
    <property type="molecule type" value="Genomic_DNA"/>
</dbReference>